<gene>
    <name evidence="1" type="ORF">L1987_54951</name>
</gene>
<keyword evidence="2" id="KW-1185">Reference proteome</keyword>
<dbReference type="EMBL" id="CM042035">
    <property type="protein sequence ID" value="KAI3755156.1"/>
    <property type="molecule type" value="Genomic_DNA"/>
</dbReference>
<evidence type="ECO:0000313" key="2">
    <source>
        <dbReference type="Proteomes" id="UP001056120"/>
    </source>
</evidence>
<name>A0ACB9E9M5_9ASTR</name>
<organism evidence="1 2">
    <name type="scientific">Smallanthus sonchifolius</name>
    <dbReference type="NCBI Taxonomy" id="185202"/>
    <lineage>
        <taxon>Eukaryota</taxon>
        <taxon>Viridiplantae</taxon>
        <taxon>Streptophyta</taxon>
        <taxon>Embryophyta</taxon>
        <taxon>Tracheophyta</taxon>
        <taxon>Spermatophyta</taxon>
        <taxon>Magnoliopsida</taxon>
        <taxon>eudicotyledons</taxon>
        <taxon>Gunneridae</taxon>
        <taxon>Pentapetalae</taxon>
        <taxon>asterids</taxon>
        <taxon>campanulids</taxon>
        <taxon>Asterales</taxon>
        <taxon>Asteraceae</taxon>
        <taxon>Asteroideae</taxon>
        <taxon>Heliantheae alliance</taxon>
        <taxon>Millerieae</taxon>
        <taxon>Smallanthus</taxon>
    </lineage>
</organism>
<evidence type="ECO:0000313" key="1">
    <source>
        <dbReference type="EMBL" id="KAI3755156.1"/>
    </source>
</evidence>
<dbReference type="Proteomes" id="UP001056120">
    <property type="component" value="Linkage Group LG18"/>
</dbReference>
<reference evidence="1 2" key="2">
    <citation type="journal article" date="2022" name="Mol. Ecol. Resour.">
        <title>The genomes of chicory, endive, great burdock and yacon provide insights into Asteraceae paleo-polyploidization history and plant inulin production.</title>
        <authorList>
            <person name="Fan W."/>
            <person name="Wang S."/>
            <person name="Wang H."/>
            <person name="Wang A."/>
            <person name="Jiang F."/>
            <person name="Liu H."/>
            <person name="Zhao H."/>
            <person name="Xu D."/>
            <person name="Zhang Y."/>
        </authorList>
    </citation>
    <scope>NUCLEOTIDE SEQUENCE [LARGE SCALE GENOMIC DNA]</scope>
    <source>
        <strain evidence="2">cv. Yunnan</strain>
        <tissue evidence="1">Leaves</tissue>
    </source>
</reference>
<sequence>MWVENFELGVTNLTPEFLKMNPIGKIPVLETPDGFVFESNAIARYVARLKTDTSLFGSSPIEYAKSNNGLISPLSRLIQIC</sequence>
<reference evidence="2" key="1">
    <citation type="journal article" date="2022" name="Mol. Ecol. Resour.">
        <title>The genomes of chicory, endive, great burdock and yacon provide insights into Asteraceae palaeo-polyploidization history and plant inulin production.</title>
        <authorList>
            <person name="Fan W."/>
            <person name="Wang S."/>
            <person name="Wang H."/>
            <person name="Wang A."/>
            <person name="Jiang F."/>
            <person name="Liu H."/>
            <person name="Zhao H."/>
            <person name="Xu D."/>
            <person name="Zhang Y."/>
        </authorList>
    </citation>
    <scope>NUCLEOTIDE SEQUENCE [LARGE SCALE GENOMIC DNA]</scope>
    <source>
        <strain evidence="2">cv. Yunnan</strain>
    </source>
</reference>
<proteinExistence type="predicted"/>
<comment type="caution">
    <text evidence="1">The sequence shown here is derived from an EMBL/GenBank/DDBJ whole genome shotgun (WGS) entry which is preliminary data.</text>
</comment>
<protein>
    <submittedName>
        <fullName evidence="1">Uncharacterized protein</fullName>
    </submittedName>
</protein>
<accession>A0ACB9E9M5</accession>